<dbReference type="SUPFAM" id="SSF82114">
    <property type="entry name" value="Riboflavin kinase-like"/>
    <property type="match status" value="1"/>
</dbReference>
<comment type="function">
    <text evidence="1">Catalyzes the phosphorylation of riboflavin to FMN followed by the adenylation of FMN to FAD.</text>
</comment>
<dbReference type="Pfam" id="PF01687">
    <property type="entry name" value="Flavokinase"/>
    <property type="match status" value="1"/>
</dbReference>
<dbReference type="GO" id="GO:0006747">
    <property type="term" value="P:FAD biosynthetic process"/>
    <property type="evidence" value="ECO:0007669"/>
    <property type="project" value="UniProtKB-UniRule"/>
</dbReference>
<dbReference type="PIRSF" id="PIRSF004491">
    <property type="entry name" value="FAD_Synth"/>
    <property type="match status" value="1"/>
</dbReference>
<dbReference type="EC" id="2.7.7.2" evidence="15"/>
<dbReference type="PANTHER" id="PTHR22749:SF6">
    <property type="entry name" value="RIBOFLAVIN KINASE"/>
    <property type="match status" value="1"/>
</dbReference>
<evidence type="ECO:0000256" key="1">
    <source>
        <dbReference type="ARBA" id="ARBA00002121"/>
    </source>
</evidence>
<evidence type="ECO:0000256" key="8">
    <source>
        <dbReference type="ARBA" id="ARBA00022741"/>
    </source>
</evidence>
<dbReference type="Proteomes" id="UP000515743">
    <property type="component" value="Chromosome"/>
</dbReference>
<evidence type="ECO:0000256" key="6">
    <source>
        <dbReference type="ARBA" id="ARBA00022679"/>
    </source>
</evidence>
<evidence type="ECO:0000256" key="9">
    <source>
        <dbReference type="ARBA" id="ARBA00022777"/>
    </source>
</evidence>
<comment type="catalytic activity">
    <reaction evidence="13 15">
        <text>riboflavin + ATP = FMN + ADP + H(+)</text>
        <dbReference type="Rhea" id="RHEA:14357"/>
        <dbReference type="ChEBI" id="CHEBI:15378"/>
        <dbReference type="ChEBI" id="CHEBI:30616"/>
        <dbReference type="ChEBI" id="CHEBI:57986"/>
        <dbReference type="ChEBI" id="CHEBI:58210"/>
        <dbReference type="ChEBI" id="CHEBI:456216"/>
        <dbReference type="EC" id="2.7.1.26"/>
    </reaction>
</comment>
<comment type="pathway">
    <text evidence="2 15">Cofactor biosynthesis; FAD biosynthesis; FAD from FMN: step 1/1.</text>
</comment>
<evidence type="ECO:0000256" key="5">
    <source>
        <dbReference type="ARBA" id="ARBA00022643"/>
    </source>
</evidence>
<dbReference type="InterPro" id="IPR023465">
    <property type="entry name" value="Riboflavin_kinase_dom_sf"/>
</dbReference>
<keyword evidence="11 15" id="KW-0067">ATP-binding</keyword>
<keyword evidence="9 15" id="KW-0418">Kinase</keyword>
<evidence type="ECO:0000256" key="15">
    <source>
        <dbReference type="PIRNR" id="PIRNR004491"/>
    </source>
</evidence>
<dbReference type="SUPFAM" id="SSF52374">
    <property type="entry name" value="Nucleotidylyl transferase"/>
    <property type="match status" value="1"/>
</dbReference>
<name>A0A7G7CQ73_9CORY</name>
<gene>
    <name evidence="17" type="ORF">H0194_01400</name>
</gene>
<keyword evidence="18" id="KW-1185">Reference proteome</keyword>
<protein>
    <recommendedName>
        <fullName evidence="15">Riboflavin biosynthesis protein</fullName>
    </recommendedName>
    <domain>
        <recommendedName>
            <fullName evidence="15">Riboflavin kinase</fullName>
            <ecNumber evidence="15">2.7.1.26</ecNumber>
        </recommendedName>
        <alternativeName>
            <fullName evidence="15">Flavokinase</fullName>
        </alternativeName>
    </domain>
    <domain>
        <recommendedName>
            <fullName evidence="15">FMN adenylyltransferase</fullName>
            <ecNumber evidence="15">2.7.7.2</ecNumber>
        </recommendedName>
        <alternativeName>
            <fullName evidence="15">FAD pyrophosphorylase</fullName>
        </alternativeName>
        <alternativeName>
            <fullName evidence="15">FAD synthase</fullName>
        </alternativeName>
    </domain>
</protein>
<dbReference type="EC" id="2.7.1.26" evidence="15"/>
<dbReference type="InterPro" id="IPR015865">
    <property type="entry name" value="Riboflavin_kinase_bac/euk"/>
</dbReference>
<dbReference type="PANTHER" id="PTHR22749">
    <property type="entry name" value="RIBOFLAVIN KINASE/FMN ADENYLYLTRANSFERASE"/>
    <property type="match status" value="1"/>
</dbReference>
<evidence type="ECO:0000256" key="4">
    <source>
        <dbReference type="ARBA" id="ARBA00022630"/>
    </source>
</evidence>
<keyword evidence="6 15" id="KW-0808">Transferase</keyword>
<dbReference type="InterPro" id="IPR014729">
    <property type="entry name" value="Rossmann-like_a/b/a_fold"/>
</dbReference>
<keyword evidence="7 15" id="KW-0548">Nucleotidyltransferase</keyword>
<dbReference type="Pfam" id="PF06574">
    <property type="entry name" value="FAD_syn"/>
    <property type="match status" value="1"/>
</dbReference>
<comment type="catalytic activity">
    <reaction evidence="14 15">
        <text>FMN + ATP + H(+) = FAD + diphosphate</text>
        <dbReference type="Rhea" id="RHEA:17237"/>
        <dbReference type="ChEBI" id="CHEBI:15378"/>
        <dbReference type="ChEBI" id="CHEBI:30616"/>
        <dbReference type="ChEBI" id="CHEBI:33019"/>
        <dbReference type="ChEBI" id="CHEBI:57692"/>
        <dbReference type="ChEBI" id="CHEBI:58210"/>
        <dbReference type="EC" id="2.7.7.2"/>
    </reaction>
</comment>
<dbReference type="NCBIfam" id="NF004160">
    <property type="entry name" value="PRK05627.1-3"/>
    <property type="match status" value="1"/>
</dbReference>
<keyword evidence="10 15" id="KW-0274">FAD</keyword>
<dbReference type="AlphaFoldDB" id="A0A7G7CQ73"/>
<dbReference type="UniPathway" id="UPA00277">
    <property type="reaction ID" value="UER00407"/>
</dbReference>
<dbReference type="RefSeq" id="WP_185176113.1">
    <property type="nucleotide sequence ID" value="NZ_CP059404.1"/>
</dbReference>
<evidence type="ECO:0000313" key="17">
    <source>
        <dbReference type="EMBL" id="QNE89739.1"/>
    </source>
</evidence>
<evidence type="ECO:0000256" key="13">
    <source>
        <dbReference type="ARBA" id="ARBA00047880"/>
    </source>
</evidence>
<evidence type="ECO:0000256" key="14">
    <source>
        <dbReference type="ARBA" id="ARBA00049494"/>
    </source>
</evidence>
<dbReference type="GO" id="GO:0009398">
    <property type="term" value="P:FMN biosynthetic process"/>
    <property type="evidence" value="ECO:0007669"/>
    <property type="project" value="UniProtKB-UniRule"/>
</dbReference>
<dbReference type="KEGG" id="cik:H0194_01400"/>
<proteinExistence type="inferred from homology"/>
<evidence type="ECO:0000256" key="12">
    <source>
        <dbReference type="ARBA" id="ARBA00023268"/>
    </source>
</evidence>
<dbReference type="GO" id="GO:0009231">
    <property type="term" value="P:riboflavin biosynthetic process"/>
    <property type="evidence" value="ECO:0007669"/>
    <property type="project" value="InterPro"/>
</dbReference>
<dbReference type="UniPathway" id="UPA00276">
    <property type="reaction ID" value="UER00406"/>
</dbReference>
<dbReference type="InterPro" id="IPR015864">
    <property type="entry name" value="FAD_synthase"/>
</dbReference>
<feature type="domain" description="Riboflavin kinase" evidence="16">
    <location>
        <begin position="192"/>
        <end position="328"/>
    </location>
</feature>
<keyword evidence="4 15" id="KW-0285">Flavoprotein</keyword>
<dbReference type="SMART" id="SM00904">
    <property type="entry name" value="Flavokinase"/>
    <property type="match status" value="1"/>
</dbReference>
<dbReference type="GO" id="GO:0003919">
    <property type="term" value="F:FMN adenylyltransferase activity"/>
    <property type="evidence" value="ECO:0007669"/>
    <property type="project" value="UniProtKB-UniRule"/>
</dbReference>
<dbReference type="InterPro" id="IPR002606">
    <property type="entry name" value="Riboflavin_kinase_bac"/>
</dbReference>
<evidence type="ECO:0000313" key="18">
    <source>
        <dbReference type="Proteomes" id="UP000515743"/>
    </source>
</evidence>
<dbReference type="FunFam" id="3.40.50.620:FF:000021">
    <property type="entry name" value="Riboflavin biosynthesis protein"/>
    <property type="match status" value="1"/>
</dbReference>
<dbReference type="NCBIfam" id="TIGR00083">
    <property type="entry name" value="ribF"/>
    <property type="match status" value="1"/>
</dbReference>
<dbReference type="CDD" id="cd02064">
    <property type="entry name" value="FAD_synthetase_N"/>
    <property type="match status" value="1"/>
</dbReference>
<dbReference type="EMBL" id="CP059404">
    <property type="protein sequence ID" value="QNE89739.1"/>
    <property type="molecule type" value="Genomic_DNA"/>
</dbReference>
<dbReference type="GO" id="GO:0005524">
    <property type="term" value="F:ATP binding"/>
    <property type="evidence" value="ECO:0007669"/>
    <property type="project" value="UniProtKB-UniRule"/>
</dbReference>
<dbReference type="FunFam" id="2.40.30.30:FF:000003">
    <property type="entry name" value="Riboflavin biosynthesis protein"/>
    <property type="match status" value="1"/>
</dbReference>
<evidence type="ECO:0000256" key="7">
    <source>
        <dbReference type="ARBA" id="ARBA00022695"/>
    </source>
</evidence>
<dbReference type="InterPro" id="IPR023468">
    <property type="entry name" value="Riboflavin_kinase"/>
</dbReference>
<evidence type="ECO:0000256" key="10">
    <source>
        <dbReference type="ARBA" id="ARBA00022827"/>
    </source>
</evidence>
<comment type="pathway">
    <text evidence="3 15">Cofactor biosynthesis; FMN biosynthesis; FMN from riboflavin (ATP route): step 1/1.</text>
</comment>
<organism evidence="17 18">
    <name type="scientific">Corynebacterium incognita</name>
    <dbReference type="NCBI Taxonomy" id="2754725"/>
    <lineage>
        <taxon>Bacteria</taxon>
        <taxon>Bacillati</taxon>
        <taxon>Actinomycetota</taxon>
        <taxon>Actinomycetes</taxon>
        <taxon>Mycobacteriales</taxon>
        <taxon>Corynebacteriaceae</taxon>
        <taxon>Corynebacterium</taxon>
    </lineage>
</organism>
<keyword evidence="8 15" id="KW-0547">Nucleotide-binding</keyword>
<dbReference type="GO" id="GO:0008531">
    <property type="term" value="F:riboflavin kinase activity"/>
    <property type="evidence" value="ECO:0007669"/>
    <property type="project" value="UniProtKB-UniRule"/>
</dbReference>
<sequence>MVRVDIWYGMDEARAGLRAGARTAVTIGVFDGMHRGHQLLVRHTVEHARAHGLESVLVTFDPHPVSVFLPERAPLAVTTLERRLQVAAEMGIDHALVIDFTRELAGLSAADYVEELLVGTLQASHVAVGENFTFGAEAGGTPAVLTQLGRERGTASFSVDTVSLLDDDGVRICSTAIRDFLAAGNVARANWALGRHFAVSGPVLRGAGRGGKELGFPTANQYFPENIAIPADGVYAGWFIVEPPADIAGNMESGVAYAAAISVGTNPTFGDQERSIESFVLDRDADLYGHEATVKFVDHIRDMVKFNSVDELLEAMHRDVARAREVLSADAATQGWSADEYFLLPGDLEGETAGR</sequence>
<comment type="similarity">
    <text evidence="15">Belongs to the ribF family.</text>
</comment>
<dbReference type="Gene3D" id="2.40.30.30">
    <property type="entry name" value="Riboflavin kinase-like"/>
    <property type="match status" value="1"/>
</dbReference>
<dbReference type="Gene3D" id="3.40.50.620">
    <property type="entry name" value="HUPs"/>
    <property type="match status" value="1"/>
</dbReference>
<accession>A0A7G7CQ73</accession>
<evidence type="ECO:0000259" key="16">
    <source>
        <dbReference type="SMART" id="SM00904"/>
    </source>
</evidence>
<keyword evidence="12" id="KW-0511">Multifunctional enzyme</keyword>
<evidence type="ECO:0000256" key="11">
    <source>
        <dbReference type="ARBA" id="ARBA00022840"/>
    </source>
</evidence>
<reference evidence="17 18" key="1">
    <citation type="submission" date="2020-07" db="EMBL/GenBank/DDBJ databases">
        <title>Complete genome and description of Corynebacterium incognita strain Marseille-Q3630 sp. nov.</title>
        <authorList>
            <person name="Boxberger M."/>
        </authorList>
    </citation>
    <scope>NUCLEOTIDE SEQUENCE [LARGE SCALE GENOMIC DNA]</scope>
    <source>
        <strain evidence="17 18">Marseille-Q3630</strain>
    </source>
</reference>
<keyword evidence="5 15" id="KW-0288">FMN</keyword>
<evidence type="ECO:0000256" key="2">
    <source>
        <dbReference type="ARBA" id="ARBA00004726"/>
    </source>
</evidence>
<evidence type="ECO:0000256" key="3">
    <source>
        <dbReference type="ARBA" id="ARBA00005201"/>
    </source>
</evidence>